<dbReference type="AlphaFoldDB" id="G4TQW7"/>
<dbReference type="Pfam" id="PF00786">
    <property type="entry name" value="PBD"/>
    <property type="match status" value="1"/>
</dbReference>
<feature type="compositionally biased region" description="Polar residues" evidence="1">
    <location>
        <begin position="252"/>
        <end position="265"/>
    </location>
</feature>
<feature type="domain" description="CRIB" evidence="2">
    <location>
        <begin position="126"/>
        <end position="161"/>
    </location>
</feature>
<dbReference type="HOGENOM" id="CLU_1001557_0_0_1"/>
<dbReference type="Proteomes" id="UP000007148">
    <property type="component" value="Unassembled WGS sequence"/>
</dbReference>
<dbReference type="OrthoDB" id="248923at2759"/>
<dbReference type="Gene3D" id="3.90.810.10">
    <property type="entry name" value="CRIB domain"/>
    <property type="match status" value="1"/>
</dbReference>
<feature type="region of interest" description="Disordered" evidence="1">
    <location>
        <begin position="1"/>
        <end position="57"/>
    </location>
</feature>
<evidence type="ECO:0000256" key="1">
    <source>
        <dbReference type="SAM" id="MobiDB-lite"/>
    </source>
</evidence>
<feature type="compositionally biased region" description="Basic and acidic residues" evidence="1">
    <location>
        <begin position="211"/>
        <end position="222"/>
    </location>
</feature>
<reference evidence="3 4" key="1">
    <citation type="journal article" date="2011" name="PLoS Pathog.">
        <title>Endophytic Life Strategies Decoded by Genome and Transcriptome Analyses of the Mutualistic Root Symbiont Piriformospora indica.</title>
        <authorList>
            <person name="Zuccaro A."/>
            <person name="Lahrmann U."/>
            <person name="Guldener U."/>
            <person name="Langen G."/>
            <person name="Pfiffi S."/>
            <person name="Biedenkopf D."/>
            <person name="Wong P."/>
            <person name="Samans B."/>
            <person name="Grimm C."/>
            <person name="Basiewicz M."/>
            <person name="Murat C."/>
            <person name="Martin F."/>
            <person name="Kogel K.H."/>
        </authorList>
    </citation>
    <scope>NUCLEOTIDE SEQUENCE [LARGE SCALE GENOMIC DNA]</scope>
    <source>
        <strain evidence="3 4">DSM 11827</strain>
    </source>
</reference>
<organism evidence="3 4">
    <name type="scientific">Serendipita indica (strain DSM 11827)</name>
    <name type="common">Root endophyte fungus</name>
    <name type="synonym">Piriformospora indica</name>
    <dbReference type="NCBI Taxonomy" id="1109443"/>
    <lineage>
        <taxon>Eukaryota</taxon>
        <taxon>Fungi</taxon>
        <taxon>Dikarya</taxon>
        <taxon>Basidiomycota</taxon>
        <taxon>Agaricomycotina</taxon>
        <taxon>Agaricomycetes</taxon>
        <taxon>Sebacinales</taxon>
        <taxon>Serendipitaceae</taxon>
        <taxon>Serendipita</taxon>
    </lineage>
</organism>
<dbReference type="InterPro" id="IPR000095">
    <property type="entry name" value="CRIB_dom"/>
</dbReference>
<gene>
    <name evidence="3" type="ORF">PIIN_07664</name>
</gene>
<feature type="region of interest" description="Disordered" evidence="1">
    <location>
        <begin position="211"/>
        <end position="278"/>
    </location>
</feature>
<accession>G4TQW7</accession>
<sequence length="278" mass="31327">MAGLTPQVMSLQSKPTQLDPSHQRHLSASRETTLLTLAEPFPELVPDKSKGDVSPQRYSFDSDLRNYYRKRSHSSSEWDQELPIRPGLEPHRQDSGKTLVETLPGKIKQSTLIRLFSGSRKQKVSISRAFNARHIHHVTYDGDTGRFLNLPKEWEDILRETSEDRWGTLLANPSPHSPTLYRTASFDDVRELQNPYRMTMTSVADSLLTEESRYQRPVERPESFTSTVESLPLGDTEETSGDGEVLSGPSLPRTSGNSEITSTPPARTPRPLPHMPLP</sequence>
<evidence type="ECO:0000313" key="4">
    <source>
        <dbReference type="Proteomes" id="UP000007148"/>
    </source>
</evidence>
<dbReference type="InParanoid" id="G4TQW7"/>
<protein>
    <recommendedName>
        <fullName evidence="2">CRIB domain-containing protein</fullName>
    </recommendedName>
</protein>
<evidence type="ECO:0000259" key="2">
    <source>
        <dbReference type="SMART" id="SM00285"/>
    </source>
</evidence>
<keyword evidence="4" id="KW-1185">Reference proteome</keyword>
<dbReference type="SMART" id="SM00285">
    <property type="entry name" value="PBD"/>
    <property type="match status" value="1"/>
</dbReference>
<feature type="compositionally biased region" description="Pro residues" evidence="1">
    <location>
        <begin position="266"/>
        <end position="278"/>
    </location>
</feature>
<dbReference type="EMBL" id="CAFZ01000247">
    <property type="protein sequence ID" value="CCA73710.1"/>
    <property type="molecule type" value="Genomic_DNA"/>
</dbReference>
<proteinExistence type="predicted"/>
<feature type="region of interest" description="Disordered" evidence="1">
    <location>
        <begin position="75"/>
        <end position="94"/>
    </location>
</feature>
<feature type="compositionally biased region" description="Polar residues" evidence="1">
    <location>
        <begin position="7"/>
        <end position="20"/>
    </location>
</feature>
<dbReference type="InterPro" id="IPR036936">
    <property type="entry name" value="CRIB_dom_sf"/>
</dbReference>
<evidence type="ECO:0000313" key="3">
    <source>
        <dbReference type="EMBL" id="CCA73710.1"/>
    </source>
</evidence>
<comment type="caution">
    <text evidence="3">The sequence shown here is derived from an EMBL/GenBank/DDBJ whole genome shotgun (WGS) entry which is preliminary data.</text>
</comment>
<name>G4TQW7_SERID</name>